<dbReference type="PROSITE" id="PS00642">
    <property type="entry name" value="COMPLEX1_75K_2"/>
    <property type="match status" value="1"/>
</dbReference>
<keyword evidence="11" id="KW-0472">Membrane</keyword>
<dbReference type="InterPro" id="IPR050123">
    <property type="entry name" value="Prok_molybdopt-oxidoreductase"/>
</dbReference>
<keyword evidence="17" id="KW-0560">Oxidoreductase</keyword>
<feature type="domain" description="4Fe-4S His(Cys)3-ligated-type" evidence="16">
    <location>
        <begin position="87"/>
        <end position="126"/>
    </location>
</feature>
<dbReference type="AlphaFoldDB" id="A0A8B2NM29"/>
<evidence type="ECO:0000256" key="6">
    <source>
        <dbReference type="ARBA" id="ARBA00022723"/>
    </source>
</evidence>
<comment type="cofactor">
    <cofactor evidence="1 13">
        <name>[4Fe-4S] cluster</name>
        <dbReference type="ChEBI" id="CHEBI:49883"/>
    </cofactor>
</comment>
<name>A0A8B2NM29_9HYPH</name>
<dbReference type="Gene3D" id="3.30.200.210">
    <property type="match status" value="1"/>
</dbReference>
<dbReference type="GO" id="GO:0048038">
    <property type="term" value="F:quinone binding"/>
    <property type="evidence" value="ECO:0007669"/>
    <property type="project" value="UniProtKB-UniRule"/>
</dbReference>
<keyword evidence="7 13" id="KW-1278">Translocase</keyword>
<evidence type="ECO:0000256" key="8">
    <source>
        <dbReference type="ARBA" id="ARBA00023004"/>
    </source>
</evidence>
<dbReference type="Gene3D" id="3.40.50.740">
    <property type="match status" value="1"/>
</dbReference>
<dbReference type="GO" id="GO:0016020">
    <property type="term" value="C:membrane"/>
    <property type="evidence" value="ECO:0007669"/>
    <property type="project" value="UniProtKB-SubCell"/>
</dbReference>
<reference evidence="17 18" key="1">
    <citation type="submission" date="2018-05" db="EMBL/GenBank/DDBJ databases">
        <title>Acuticoccus sediminis sp. nov., isolated from deep-sea sediment of Indian Ocean.</title>
        <authorList>
            <person name="Liu X."/>
            <person name="Lai Q."/>
            <person name="Du Y."/>
            <person name="Sun F."/>
            <person name="Zhang X."/>
            <person name="Wang S."/>
            <person name="Shao Z."/>
        </authorList>
    </citation>
    <scope>NUCLEOTIDE SEQUENCE [LARGE SCALE GENOMIC DNA]</scope>
    <source>
        <strain evidence="17 18">PTG4-2</strain>
    </source>
</reference>
<dbReference type="CDD" id="cd02773">
    <property type="entry name" value="MopB_Res-Cmplx1_Nad11"/>
    <property type="match status" value="1"/>
</dbReference>
<dbReference type="InterPro" id="IPR054351">
    <property type="entry name" value="NADH_UbQ_OxRdtase_ferredoxin"/>
</dbReference>
<dbReference type="Pfam" id="PF10588">
    <property type="entry name" value="NADH-G_4Fe-4S_3"/>
    <property type="match status" value="1"/>
</dbReference>
<dbReference type="SUPFAM" id="SSF53706">
    <property type="entry name" value="Formate dehydrogenase/DMSO reductase, domains 1-3"/>
    <property type="match status" value="1"/>
</dbReference>
<accession>A0A8B2NM29</accession>
<keyword evidence="18" id="KW-1185">Reference proteome</keyword>
<dbReference type="GO" id="GO:0051537">
    <property type="term" value="F:2 iron, 2 sulfur cluster binding"/>
    <property type="evidence" value="ECO:0007669"/>
    <property type="project" value="UniProtKB-UniRule"/>
</dbReference>
<proteinExistence type="inferred from homology"/>
<dbReference type="SUPFAM" id="SSF54862">
    <property type="entry name" value="4Fe-4S ferredoxins"/>
    <property type="match status" value="1"/>
</dbReference>
<gene>
    <name evidence="17" type="ORF">DLJ53_27735</name>
</gene>
<dbReference type="FunFam" id="3.30.200.210:FF:000002">
    <property type="entry name" value="NADH-ubiquinone oxidoreductase 75 kDa subunit"/>
    <property type="match status" value="1"/>
</dbReference>
<dbReference type="FunFam" id="3.30.70.20:FF:000002">
    <property type="entry name" value="NADH-ubiquinone oxidoreductase 75 kDa subunit"/>
    <property type="match status" value="1"/>
</dbReference>
<keyword evidence="9 13" id="KW-0411">Iron-sulfur</keyword>
<dbReference type="InterPro" id="IPR006656">
    <property type="entry name" value="Mopterin_OxRdtase"/>
</dbReference>
<dbReference type="PANTHER" id="PTHR43105:SF13">
    <property type="entry name" value="NADH-UBIQUINONE OXIDOREDUCTASE 75 KDA SUBUNIT, MITOCHONDRIAL"/>
    <property type="match status" value="1"/>
</dbReference>
<dbReference type="InterPro" id="IPR010228">
    <property type="entry name" value="NADH_UbQ_OxRdtase_Gsu"/>
</dbReference>
<dbReference type="NCBIfam" id="TIGR01973">
    <property type="entry name" value="NuoG"/>
    <property type="match status" value="1"/>
</dbReference>
<dbReference type="FunFam" id="3.10.20.740:FF:000004">
    <property type="entry name" value="NADH-quinone oxidoreductase"/>
    <property type="match status" value="1"/>
</dbReference>
<dbReference type="GO" id="GO:0016651">
    <property type="term" value="F:oxidoreductase activity, acting on NAD(P)H"/>
    <property type="evidence" value="ECO:0007669"/>
    <property type="project" value="InterPro"/>
</dbReference>
<keyword evidence="8 13" id="KW-0408">Iron</keyword>
<dbReference type="PROSITE" id="PS51085">
    <property type="entry name" value="2FE2S_FER_2"/>
    <property type="match status" value="1"/>
</dbReference>
<sequence length="696" mass="74695">MANLIIDGEEIEVPDHYTLLQACEAAGAEIPRFCFHERLSIAGNCRMCLVQVVGGPPKPVASCAMGVKDLRPGRDGTPPTINTKTDFVKKAREGVMEFLLINHPLDCPICDQGGECDLQDQAMAYGVSGSRFTENKRAVEDKYIGPLVKTIMNRCIQCTRCVRFVTEVAGVPDLGAIGRGEDMEITTYLETAMRSEIQGNVIDLCPVGALTSRPYAFQARPWELTKTETVDAMDAVGSNIRVDVRGREVMRILPRANDAVNEEWISDKSRFIWDGLKTQRLDRPYVKENGRLRPASWQEAFSVIAAKVKGAGKDRIAALGGDLATAEELFALKDLMNRLGVASVDCRTDGAPLDPANGRASYLFNPTIAGIADADAVLIIGGNPRWDAPILNTRIRQAWARNGAKVGLVGERVDLTYPYSYLGAGGASLKDLGEFRDVLANAERPAIIVGQGALTREDGAAVLAAAAALADEVGAVKDGWNGFGVLHTAASRVGGLDVGCVPGKGGKTGKEILSAGRTFDLDVLFLLGVDEMDERNLEAPFIVYIGTHGDRGAHVADVILPGAAYTEKSGTYVNMEGRPQRLTRAAFAPGEAREDWAILRALSAELGAKLPYDSFAALHRAMIQSVPVLGRYDTVTAADPADVGKLTAASGGVDDGPFVNPIQQFHLTNPIARASRVMAECAKLWAEQQFVSVAAE</sequence>
<evidence type="ECO:0000313" key="17">
    <source>
        <dbReference type="EMBL" id="RAH97646.1"/>
    </source>
</evidence>
<dbReference type="GO" id="GO:0046872">
    <property type="term" value="F:metal ion binding"/>
    <property type="evidence" value="ECO:0007669"/>
    <property type="project" value="UniProtKB-UniRule"/>
</dbReference>
<dbReference type="Pfam" id="PF13510">
    <property type="entry name" value="Fer2_4"/>
    <property type="match status" value="1"/>
</dbReference>
<evidence type="ECO:0000313" key="18">
    <source>
        <dbReference type="Proteomes" id="UP000249590"/>
    </source>
</evidence>
<comment type="similarity">
    <text evidence="3 13">Belongs to the complex I 75 kDa subunit family.</text>
</comment>
<comment type="cofactor">
    <cofactor evidence="13">
        <name>[2Fe-2S] cluster</name>
        <dbReference type="ChEBI" id="CHEBI:190135"/>
    </cofactor>
    <text evidence="13">Binds 1 [2Fe-2S] cluster per subunit.</text>
</comment>
<dbReference type="InterPro" id="IPR006963">
    <property type="entry name" value="Mopterin_OxRdtase_4Fe-4S_dom"/>
</dbReference>
<dbReference type="Gene3D" id="3.10.20.740">
    <property type="match status" value="1"/>
</dbReference>
<keyword evidence="6 13" id="KW-0479">Metal-binding</keyword>
<dbReference type="CDD" id="cd00207">
    <property type="entry name" value="fer2"/>
    <property type="match status" value="1"/>
</dbReference>
<evidence type="ECO:0000256" key="5">
    <source>
        <dbReference type="ARBA" id="ARBA00022714"/>
    </source>
</evidence>
<dbReference type="PROSITE" id="PS51839">
    <property type="entry name" value="4FE4S_HC3"/>
    <property type="match status" value="1"/>
</dbReference>
<dbReference type="Pfam" id="PF09326">
    <property type="entry name" value="NADH_dhqG_C"/>
    <property type="match status" value="1"/>
</dbReference>
<evidence type="ECO:0000259" key="16">
    <source>
        <dbReference type="PROSITE" id="PS51839"/>
    </source>
</evidence>
<comment type="function">
    <text evidence="13">NDH-1 shuttles electrons from NADH, via FMN and iron-sulfur (Fe-S) centers, to quinones in the respiratory chain. Couples the redox reaction to proton translocation (for every two electrons transferred, four hydrogen ions are translocated across the cytoplasmic membrane), and thus conserves the redox energy in a proton gradient.</text>
</comment>
<dbReference type="InterPro" id="IPR019574">
    <property type="entry name" value="NADH_UbQ_OxRdtase_Gsu_4Fe4S-bd"/>
</dbReference>
<dbReference type="PROSITE" id="PS51669">
    <property type="entry name" value="4FE4S_MOW_BIS_MGD"/>
    <property type="match status" value="1"/>
</dbReference>
<evidence type="ECO:0000256" key="7">
    <source>
        <dbReference type="ARBA" id="ARBA00022967"/>
    </source>
</evidence>
<dbReference type="Pfam" id="PF22117">
    <property type="entry name" value="Fer4_Nqo3"/>
    <property type="match status" value="1"/>
</dbReference>
<evidence type="ECO:0000259" key="15">
    <source>
        <dbReference type="PROSITE" id="PS51669"/>
    </source>
</evidence>
<dbReference type="InterPro" id="IPR036010">
    <property type="entry name" value="2Fe-2S_ferredoxin-like_sf"/>
</dbReference>
<keyword evidence="5 13" id="KW-0001">2Fe-2S</keyword>
<evidence type="ECO:0000256" key="1">
    <source>
        <dbReference type="ARBA" id="ARBA00001966"/>
    </source>
</evidence>
<dbReference type="GO" id="GO:0051539">
    <property type="term" value="F:4 iron, 4 sulfur cluster binding"/>
    <property type="evidence" value="ECO:0007669"/>
    <property type="project" value="UniProtKB-KW"/>
</dbReference>
<keyword evidence="13" id="KW-0874">Quinone</keyword>
<dbReference type="RefSeq" id="WP_111351459.1">
    <property type="nucleotide sequence ID" value="NZ_JAIWKD010000004.1"/>
</dbReference>
<protein>
    <recommendedName>
        <fullName evidence="13">NADH-quinone oxidoreductase</fullName>
        <ecNumber evidence="13">7.1.1.-</ecNumber>
    </recommendedName>
</protein>
<evidence type="ECO:0000256" key="4">
    <source>
        <dbReference type="ARBA" id="ARBA00022485"/>
    </source>
</evidence>
<feature type="domain" description="2Fe-2S ferredoxin-type" evidence="14">
    <location>
        <begin position="1"/>
        <end position="87"/>
    </location>
</feature>
<evidence type="ECO:0000256" key="11">
    <source>
        <dbReference type="ARBA" id="ARBA00023136"/>
    </source>
</evidence>
<dbReference type="Pfam" id="PF22151">
    <property type="entry name" value="Fer4_NDSU1"/>
    <property type="match status" value="1"/>
</dbReference>
<evidence type="ECO:0000256" key="3">
    <source>
        <dbReference type="ARBA" id="ARBA00005404"/>
    </source>
</evidence>
<comment type="subcellular location">
    <subcellularLocation>
        <location evidence="2">Membrane</location>
    </subcellularLocation>
</comment>
<dbReference type="Proteomes" id="UP000249590">
    <property type="component" value="Unassembled WGS sequence"/>
</dbReference>
<evidence type="ECO:0000259" key="14">
    <source>
        <dbReference type="PROSITE" id="PS51085"/>
    </source>
</evidence>
<keyword evidence="4 13" id="KW-0004">4Fe-4S</keyword>
<dbReference type="InterPro" id="IPR000283">
    <property type="entry name" value="NADH_UbQ_OxRdtase_75kDa_su_CS"/>
</dbReference>
<dbReference type="OrthoDB" id="9816402at2"/>
<evidence type="ECO:0000256" key="10">
    <source>
        <dbReference type="ARBA" id="ARBA00023027"/>
    </source>
</evidence>
<comment type="catalytic activity">
    <reaction evidence="12 13">
        <text>a quinone + NADH + 5 H(+)(in) = a quinol + NAD(+) + 4 H(+)(out)</text>
        <dbReference type="Rhea" id="RHEA:57888"/>
        <dbReference type="ChEBI" id="CHEBI:15378"/>
        <dbReference type="ChEBI" id="CHEBI:24646"/>
        <dbReference type="ChEBI" id="CHEBI:57540"/>
        <dbReference type="ChEBI" id="CHEBI:57945"/>
        <dbReference type="ChEBI" id="CHEBI:132124"/>
    </reaction>
</comment>
<dbReference type="InterPro" id="IPR001041">
    <property type="entry name" value="2Fe-2S_ferredoxin-type"/>
</dbReference>
<evidence type="ECO:0000256" key="9">
    <source>
        <dbReference type="ARBA" id="ARBA00023014"/>
    </source>
</evidence>
<keyword evidence="10 13" id="KW-0520">NAD</keyword>
<feature type="domain" description="4Fe-4S Mo/W bis-MGD-type" evidence="15">
    <location>
        <begin position="224"/>
        <end position="280"/>
    </location>
</feature>
<evidence type="ECO:0000256" key="12">
    <source>
        <dbReference type="ARBA" id="ARBA00047712"/>
    </source>
</evidence>
<dbReference type="SUPFAM" id="SSF54292">
    <property type="entry name" value="2Fe-2S ferredoxin-like"/>
    <property type="match status" value="1"/>
</dbReference>
<dbReference type="InterPro" id="IPR015405">
    <property type="entry name" value="NDUFS1-like_C"/>
</dbReference>
<dbReference type="SMART" id="SM00929">
    <property type="entry name" value="NADH-G_4Fe-4S_3"/>
    <property type="match status" value="1"/>
</dbReference>
<dbReference type="EMBL" id="QHHQ01000008">
    <property type="protein sequence ID" value="RAH97646.1"/>
    <property type="molecule type" value="Genomic_DNA"/>
</dbReference>
<evidence type="ECO:0000256" key="13">
    <source>
        <dbReference type="RuleBase" id="RU003525"/>
    </source>
</evidence>
<dbReference type="EC" id="7.1.1.-" evidence="13"/>
<evidence type="ECO:0000256" key="2">
    <source>
        <dbReference type="ARBA" id="ARBA00004370"/>
    </source>
</evidence>
<dbReference type="GO" id="GO:0042773">
    <property type="term" value="P:ATP synthesis coupled electron transport"/>
    <property type="evidence" value="ECO:0007669"/>
    <property type="project" value="InterPro"/>
</dbReference>
<comment type="caution">
    <text evidence="17">The sequence shown here is derived from an EMBL/GenBank/DDBJ whole genome shotgun (WGS) entry which is preliminary data.</text>
</comment>
<dbReference type="Pfam" id="PF00384">
    <property type="entry name" value="Molybdopterin"/>
    <property type="match status" value="1"/>
</dbReference>
<dbReference type="PANTHER" id="PTHR43105">
    <property type="entry name" value="RESPIRATORY NITRATE REDUCTASE"/>
    <property type="match status" value="1"/>
</dbReference>
<dbReference type="GO" id="GO:0008137">
    <property type="term" value="F:NADH dehydrogenase (ubiquinone) activity"/>
    <property type="evidence" value="ECO:0007669"/>
    <property type="project" value="UniProtKB-UniRule"/>
</dbReference>
<dbReference type="PROSITE" id="PS00643">
    <property type="entry name" value="COMPLEX1_75K_3"/>
    <property type="match status" value="1"/>
</dbReference>
<organism evidence="17 18">
    <name type="scientific">Acuticoccus sediminis</name>
    <dbReference type="NCBI Taxonomy" id="2184697"/>
    <lineage>
        <taxon>Bacteria</taxon>
        <taxon>Pseudomonadati</taxon>
        <taxon>Pseudomonadota</taxon>
        <taxon>Alphaproteobacteria</taxon>
        <taxon>Hyphomicrobiales</taxon>
        <taxon>Amorphaceae</taxon>
        <taxon>Acuticoccus</taxon>
    </lineage>
</organism>